<feature type="region of interest" description="Disordered" evidence="1">
    <location>
        <begin position="1"/>
        <end position="20"/>
    </location>
</feature>
<keyword evidence="3" id="KW-1185">Reference proteome</keyword>
<evidence type="ECO:0000313" key="2">
    <source>
        <dbReference type="EMBL" id="MDQ0363854.1"/>
    </source>
</evidence>
<reference evidence="2 3" key="1">
    <citation type="submission" date="2023-07" db="EMBL/GenBank/DDBJ databases">
        <title>Sequencing the genomes of 1000 actinobacteria strains.</title>
        <authorList>
            <person name="Klenk H.-P."/>
        </authorList>
    </citation>
    <scope>NUCLEOTIDE SEQUENCE [LARGE SCALE GENOMIC DNA]</scope>
    <source>
        <strain evidence="2 3">DSM 44709</strain>
    </source>
</reference>
<comment type="caution">
    <text evidence="2">The sequence shown here is derived from an EMBL/GenBank/DDBJ whole genome shotgun (WGS) entry which is preliminary data.</text>
</comment>
<dbReference type="RefSeq" id="WP_307234805.1">
    <property type="nucleotide sequence ID" value="NZ_JAUSUZ010000001.1"/>
</dbReference>
<protein>
    <submittedName>
        <fullName evidence="2">Uncharacterized protein</fullName>
    </submittedName>
</protein>
<sequence length="103" mass="11404">MARHVEIHVPLQPTESGEPHPWIDEIEDFLYGLDEQGTIEVFDDGEEWGAVYIFFIAGAPEARLLDVAARVAALDGVPAGVFAHITDDKAADFGMGRRVELRR</sequence>
<accession>A0AAE3VV38</accession>
<gene>
    <name evidence="2" type="ORF">J2S42_000523</name>
</gene>
<name>A0AAE3VV38_9ACTN</name>
<dbReference type="Proteomes" id="UP001240236">
    <property type="component" value="Unassembled WGS sequence"/>
</dbReference>
<proteinExistence type="predicted"/>
<evidence type="ECO:0000313" key="3">
    <source>
        <dbReference type="Proteomes" id="UP001240236"/>
    </source>
</evidence>
<dbReference type="AlphaFoldDB" id="A0AAE3VV38"/>
<evidence type="ECO:0000256" key="1">
    <source>
        <dbReference type="SAM" id="MobiDB-lite"/>
    </source>
</evidence>
<organism evidence="2 3">
    <name type="scientific">Catenuloplanes indicus</name>
    <dbReference type="NCBI Taxonomy" id="137267"/>
    <lineage>
        <taxon>Bacteria</taxon>
        <taxon>Bacillati</taxon>
        <taxon>Actinomycetota</taxon>
        <taxon>Actinomycetes</taxon>
        <taxon>Micromonosporales</taxon>
        <taxon>Micromonosporaceae</taxon>
        <taxon>Catenuloplanes</taxon>
    </lineage>
</organism>
<dbReference type="EMBL" id="JAUSUZ010000001">
    <property type="protein sequence ID" value="MDQ0363854.1"/>
    <property type="molecule type" value="Genomic_DNA"/>
</dbReference>